<dbReference type="Pfam" id="PF00293">
    <property type="entry name" value="NUDIX"/>
    <property type="match status" value="1"/>
</dbReference>
<evidence type="ECO:0000256" key="3">
    <source>
        <dbReference type="ARBA" id="ARBA00022842"/>
    </source>
</evidence>
<keyword evidence="2 4" id="KW-0378">Hydrolase</keyword>
<comment type="cofactor">
    <cofactor evidence="1">
        <name>Mg(2+)</name>
        <dbReference type="ChEBI" id="CHEBI:18420"/>
    </cofactor>
</comment>
<dbReference type="Gene3D" id="3.40.630.30">
    <property type="match status" value="1"/>
</dbReference>
<dbReference type="CDD" id="cd04301">
    <property type="entry name" value="NAT_SF"/>
    <property type="match status" value="1"/>
</dbReference>
<feature type="domain" description="N-acetyltransferase" evidence="5">
    <location>
        <begin position="134"/>
        <end position="274"/>
    </location>
</feature>
<reference evidence="7" key="1">
    <citation type="journal article" date="2013" name="Int. J. Syst. Evol. Microbiol.">
        <title>Polycladomyces abyssicola gen. nov., sp. nov., a thermophilic filamentous bacterium isolated from hemipelagic sediment.</title>
        <authorList>
            <person name="Tsubouchi T."/>
            <person name="Shimane Y."/>
            <person name="Mori K."/>
            <person name="Usui K."/>
            <person name="Hiraki T."/>
            <person name="Tame A."/>
            <person name="Uematsu K."/>
            <person name="Maruyama T."/>
            <person name="Hatada Y."/>
        </authorList>
    </citation>
    <scope>NUCLEOTIDE SEQUENCE</scope>
    <source>
        <strain evidence="7">JIR-001</strain>
    </source>
</reference>
<dbReference type="InterPro" id="IPR000182">
    <property type="entry name" value="GNAT_dom"/>
</dbReference>
<dbReference type="SUPFAM" id="SSF55811">
    <property type="entry name" value="Nudix"/>
    <property type="match status" value="1"/>
</dbReference>
<keyword evidence="3" id="KW-0460">Magnesium</keyword>
<dbReference type="Pfam" id="PF00583">
    <property type="entry name" value="Acetyltransf_1"/>
    <property type="match status" value="1"/>
</dbReference>
<dbReference type="InterPro" id="IPR000086">
    <property type="entry name" value="NUDIX_hydrolase_dom"/>
</dbReference>
<sequence length="274" mass="31858">MERIDVVSVLIVDEEQKRVLMVQNEALWSLPGGKREEGETLREAAIRETKEETGYDVEVDHVVQITERMSSDHVVFFTFRGRVVGGKMATEDPEIQRIEWRDLDEAEKLMPWYGNLLALWHSPSVYREEPGGGHTIQELTTEEDFRSAFPLIRQLRNGLTEEKYVDLLHAMRKEGYRLFGLARDGEWMALAGVGIRHNFYNGRHLFVYDLVTDSQQRSKGYGAMLLTHLESWARANGCERVELTSSVQRLDAHRFYEGKMGYIRTSWVFRRDLT</sequence>
<dbReference type="CDD" id="cd02883">
    <property type="entry name" value="NUDIX_Hydrolase"/>
    <property type="match status" value="1"/>
</dbReference>
<evidence type="ECO:0000259" key="5">
    <source>
        <dbReference type="PROSITE" id="PS51186"/>
    </source>
</evidence>
<evidence type="ECO:0000256" key="2">
    <source>
        <dbReference type="ARBA" id="ARBA00022801"/>
    </source>
</evidence>
<dbReference type="InterPro" id="IPR020084">
    <property type="entry name" value="NUDIX_hydrolase_CS"/>
</dbReference>
<keyword evidence="8" id="KW-1185">Reference proteome</keyword>
<evidence type="ECO:0000256" key="4">
    <source>
        <dbReference type="RuleBase" id="RU003476"/>
    </source>
</evidence>
<dbReference type="GO" id="GO:0016787">
    <property type="term" value="F:hydrolase activity"/>
    <property type="evidence" value="ECO:0007669"/>
    <property type="project" value="UniProtKB-KW"/>
</dbReference>
<feature type="domain" description="Nudix hydrolase" evidence="6">
    <location>
        <begin position="2"/>
        <end position="123"/>
    </location>
</feature>
<organism evidence="7 8">
    <name type="scientific">Polycladomyces abyssicola</name>
    <dbReference type="NCBI Taxonomy" id="1125966"/>
    <lineage>
        <taxon>Bacteria</taxon>
        <taxon>Bacillati</taxon>
        <taxon>Bacillota</taxon>
        <taxon>Bacilli</taxon>
        <taxon>Bacillales</taxon>
        <taxon>Thermoactinomycetaceae</taxon>
        <taxon>Polycladomyces</taxon>
    </lineage>
</organism>
<evidence type="ECO:0000313" key="8">
    <source>
        <dbReference type="Proteomes" id="UP000677436"/>
    </source>
</evidence>
<gene>
    <name evidence="7" type="ORF">JIR001_22140</name>
</gene>
<dbReference type="PROSITE" id="PS51186">
    <property type="entry name" value="GNAT"/>
    <property type="match status" value="1"/>
</dbReference>
<dbReference type="InterPro" id="IPR020476">
    <property type="entry name" value="Nudix_hydrolase"/>
</dbReference>
<reference evidence="7" key="2">
    <citation type="journal article" date="2021" name="Microbiol. Resour. Announc.">
        <title>Complete Genome Sequence of Polycladomyces abyssicola JIR-001T, Isolated from Hemipelagic Sediment in Deep Seawater.</title>
        <authorList>
            <person name="Tsubouchi T."/>
            <person name="Kaneko Y."/>
        </authorList>
    </citation>
    <scope>NUCLEOTIDE SEQUENCE</scope>
    <source>
        <strain evidence="7">JIR-001</strain>
    </source>
</reference>
<name>A0A8D5UHA8_9BACL</name>
<evidence type="ECO:0000259" key="6">
    <source>
        <dbReference type="PROSITE" id="PS51462"/>
    </source>
</evidence>
<evidence type="ECO:0000256" key="1">
    <source>
        <dbReference type="ARBA" id="ARBA00001946"/>
    </source>
</evidence>
<dbReference type="PROSITE" id="PS00893">
    <property type="entry name" value="NUDIX_BOX"/>
    <property type="match status" value="1"/>
</dbReference>
<dbReference type="EMBL" id="AP024601">
    <property type="protein sequence ID" value="BCU82431.1"/>
    <property type="molecule type" value="Genomic_DNA"/>
</dbReference>
<proteinExistence type="inferred from homology"/>
<dbReference type="Proteomes" id="UP000677436">
    <property type="component" value="Chromosome"/>
</dbReference>
<comment type="similarity">
    <text evidence="4">Belongs to the Nudix hydrolase family.</text>
</comment>
<accession>A0A8D5UHA8</accession>
<dbReference type="InterPro" id="IPR016181">
    <property type="entry name" value="Acyl_CoA_acyltransferase"/>
</dbReference>
<dbReference type="SUPFAM" id="SSF55729">
    <property type="entry name" value="Acyl-CoA N-acyltransferases (Nat)"/>
    <property type="match status" value="1"/>
</dbReference>
<dbReference type="InterPro" id="IPR015797">
    <property type="entry name" value="NUDIX_hydrolase-like_dom_sf"/>
</dbReference>
<dbReference type="GO" id="GO:0016747">
    <property type="term" value="F:acyltransferase activity, transferring groups other than amino-acyl groups"/>
    <property type="evidence" value="ECO:0007669"/>
    <property type="project" value="InterPro"/>
</dbReference>
<dbReference type="PANTHER" id="PTHR43046">
    <property type="entry name" value="GDP-MANNOSE MANNOSYL HYDROLASE"/>
    <property type="match status" value="1"/>
</dbReference>
<dbReference type="Gene3D" id="3.90.79.10">
    <property type="entry name" value="Nucleoside Triphosphate Pyrophosphohydrolase"/>
    <property type="match status" value="1"/>
</dbReference>
<dbReference type="RefSeq" id="WP_212772768.1">
    <property type="nucleotide sequence ID" value="NZ_AP024601.1"/>
</dbReference>
<dbReference type="KEGG" id="pabs:JIR001_22140"/>
<dbReference type="AlphaFoldDB" id="A0A8D5UHA8"/>
<dbReference type="PANTHER" id="PTHR43046:SF12">
    <property type="entry name" value="GDP-MANNOSE MANNOSYL HYDROLASE"/>
    <property type="match status" value="1"/>
</dbReference>
<dbReference type="PROSITE" id="PS51462">
    <property type="entry name" value="NUDIX"/>
    <property type="match status" value="1"/>
</dbReference>
<evidence type="ECO:0000313" key="7">
    <source>
        <dbReference type="EMBL" id="BCU82431.1"/>
    </source>
</evidence>
<dbReference type="PRINTS" id="PR00502">
    <property type="entry name" value="NUDIXFAMILY"/>
</dbReference>
<protein>
    <submittedName>
        <fullName evidence="7">Uncharacterized protein</fullName>
    </submittedName>
</protein>